<dbReference type="InterPro" id="IPR038425">
    <property type="entry name" value="GAT_sf"/>
</dbReference>
<dbReference type="GeneID" id="54281250"/>
<keyword evidence="4" id="KW-1185">Reference proteome</keyword>
<dbReference type="Proteomes" id="UP000799778">
    <property type="component" value="Unassembled WGS sequence"/>
</dbReference>
<feature type="compositionally biased region" description="Polar residues" evidence="1">
    <location>
        <begin position="306"/>
        <end position="317"/>
    </location>
</feature>
<sequence>MAIKKRLTNLGSLMRKPTSAQDTEHSSDADTPEANAQRGVRLFCESGAANSGEEVLHLPTIVEAAVASPHAAASAASQIRKFLSKDNYSKPHVQYNAVMLIRILADNPGASFTKNLDKQFADTVKHLLRNGQDPSVAQILRETLDAMEREKAYDTNLNTLFAMWRKEKGLMANAQKQWGPRTLNAPAWNGQQIQGGFNSGGGGGSRTRSLPPPIELAGRIEEARTSAKLLLQLVQSTPANELIGNELVKEFSERCISAQRSVQGYINCDNPAPDDDTMLTLIETNEQLSLAASKHQRAILQARRMQGQSPTPPISTANNPPQSMYNPPPQPPPRQDPSPVAPVNAGSTSPTNSYDKTELPLPPSLQAGGGNRRPQAAAQPEDNPFADTYAAPSGPPPGRAADDDDAPTNGHRGGSPTSYNPGYQSTPSYLGRQESSANHLTMHGGAQPIAEGNEGGNRPATPDQNRPRNRDSDVSPIAERAPVTYRF</sequence>
<organism evidence="3 4">
    <name type="scientific">Aaosphaeria arxii CBS 175.79</name>
    <dbReference type="NCBI Taxonomy" id="1450172"/>
    <lineage>
        <taxon>Eukaryota</taxon>
        <taxon>Fungi</taxon>
        <taxon>Dikarya</taxon>
        <taxon>Ascomycota</taxon>
        <taxon>Pezizomycotina</taxon>
        <taxon>Dothideomycetes</taxon>
        <taxon>Pleosporomycetidae</taxon>
        <taxon>Pleosporales</taxon>
        <taxon>Pleosporales incertae sedis</taxon>
        <taxon>Aaosphaeria</taxon>
    </lineage>
</organism>
<dbReference type="OrthoDB" id="5393057at2759"/>
<evidence type="ECO:0000259" key="2">
    <source>
        <dbReference type="PROSITE" id="PS50909"/>
    </source>
</evidence>
<accession>A0A6A5XDN0</accession>
<dbReference type="Gene3D" id="1.20.58.160">
    <property type="match status" value="1"/>
</dbReference>
<dbReference type="InterPro" id="IPR008942">
    <property type="entry name" value="ENTH_VHS"/>
</dbReference>
<gene>
    <name evidence="3" type="ORF">BU24DRAFT_355415</name>
</gene>
<dbReference type="AlphaFoldDB" id="A0A6A5XDN0"/>
<reference evidence="3" key="1">
    <citation type="journal article" date="2020" name="Stud. Mycol.">
        <title>101 Dothideomycetes genomes: a test case for predicting lifestyles and emergence of pathogens.</title>
        <authorList>
            <person name="Haridas S."/>
            <person name="Albert R."/>
            <person name="Binder M."/>
            <person name="Bloem J."/>
            <person name="Labutti K."/>
            <person name="Salamov A."/>
            <person name="Andreopoulos B."/>
            <person name="Baker S."/>
            <person name="Barry K."/>
            <person name="Bills G."/>
            <person name="Bluhm B."/>
            <person name="Cannon C."/>
            <person name="Castanera R."/>
            <person name="Culley D."/>
            <person name="Daum C."/>
            <person name="Ezra D."/>
            <person name="Gonzalez J."/>
            <person name="Henrissat B."/>
            <person name="Kuo A."/>
            <person name="Liang C."/>
            <person name="Lipzen A."/>
            <person name="Lutzoni F."/>
            <person name="Magnuson J."/>
            <person name="Mondo S."/>
            <person name="Nolan M."/>
            <person name="Ohm R."/>
            <person name="Pangilinan J."/>
            <person name="Park H.-J."/>
            <person name="Ramirez L."/>
            <person name="Alfaro M."/>
            <person name="Sun H."/>
            <person name="Tritt A."/>
            <person name="Yoshinaga Y."/>
            <person name="Zwiers L.-H."/>
            <person name="Turgeon B."/>
            <person name="Goodwin S."/>
            <person name="Spatafora J."/>
            <person name="Crous P."/>
            <person name="Grigoriev I."/>
        </authorList>
    </citation>
    <scope>NUCLEOTIDE SEQUENCE</scope>
    <source>
        <strain evidence="3">CBS 175.79</strain>
    </source>
</reference>
<feature type="region of interest" description="Disordered" evidence="1">
    <location>
        <begin position="1"/>
        <end position="35"/>
    </location>
</feature>
<feature type="compositionally biased region" description="Pro residues" evidence="1">
    <location>
        <begin position="326"/>
        <end position="340"/>
    </location>
</feature>
<feature type="compositionally biased region" description="Polar residues" evidence="1">
    <location>
        <begin position="415"/>
        <end position="439"/>
    </location>
</feature>
<dbReference type="Gene3D" id="1.25.40.90">
    <property type="match status" value="1"/>
</dbReference>
<dbReference type="SUPFAM" id="SSF89009">
    <property type="entry name" value="GAT-like domain"/>
    <property type="match status" value="1"/>
</dbReference>
<dbReference type="CDD" id="cd21383">
    <property type="entry name" value="GAT_GGA_Tom1-like"/>
    <property type="match status" value="1"/>
</dbReference>
<protein>
    <recommendedName>
        <fullName evidence="2">GAT domain-containing protein</fullName>
    </recommendedName>
</protein>
<feature type="region of interest" description="Disordered" evidence="1">
    <location>
        <begin position="294"/>
        <end position="487"/>
    </location>
</feature>
<feature type="compositionally biased region" description="Polar residues" evidence="1">
    <location>
        <begin position="345"/>
        <end position="354"/>
    </location>
</feature>
<dbReference type="GO" id="GO:0043130">
    <property type="term" value="F:ubiquitin binding"/>
    <property type="evidence" value="ECO:0007669"/>
    <property type="project" value="InterPro"/>
</dbReference>
<dbReference type="InterPro" id="IPR004152">
    <property type="entry name" value="GAT_dom"/>
</dbReference>
<feature type="domain" description="GAT" evidence="2">
    <location>
        <begin position="211"/>
        <end position="300"/>
    </location>
</feature>
<dbReference type="SUPFAM" id="SSF48464">
    <property type="entry name" value="ENTH/VHS domain"/>
    <property type="match status" value="1"/>
</dbReference>
<evidence type="ECO:0000313" key="3">
    <source>
        <dbReference type="EMBL" id="KAF2011122.1"/>
    </source>
</evidence>
<dbReference type="Pfam" id="PF03127">
    <property type="entry name" value="GAT"/>
    <property type="match status" value="1"/>
</dbReference>
<name>A0A6A5XDN0_9PLEO</name>
<dbReference type="EMBL" id="ML978075">
    <property type="protein sequence ID" value="KAF2011122.1"/>
    <property type="molecule type" value="Genomic_DNA"/>
</dbReference>
<dbReference type="PROSITE" id="PS50909">
    <property type="entry name" value="GAT"/>
    <property type="match status" value="1"/>
</dbReference>
<evidence type="ECO:0000256" key="1">
    <source>
        <dbReference type="SAM" id="MobiDB-lite"/>
    </source>
</evidence>
<proteinExistence type="predicted"/>
<dbReference type="RefSeq" id="XP_033379461.1">
    <property type="nucleotide sequence ID" value="XM_033523853.1"/>
</dbReference>
<dbReference type="GO" id="GO:0035091">
    <property type="term" value="F:phosphatidylinositol binding"/>
    <property type="evidence" value="ECO:0007669"/>
    <property type="project" value="InterPro"/>
</dbReference>
<evidence type="ECO:0000313" key="4">
    <source>
        <dbReference type="Proteomes" id="UP000799778"/>
    </source>
</evidence>